<dbReference type="InterPro" id="IPR006200">
    <property type="entry name" value="LexA"/>
</dbReference>
<proteinExistence type="inferred from homology"/>
<dbReference type="InterPro" id="IPR015927">
    <property type="entry name" value="Peptidase_S24_S26A/B/C"/>
</dbReference>
<dbReference type="GO" id="GO:0006281">
    <property type="term" value="P:DNA repair"/>
    <property type="evidence" value="ECO:0007669"/>
    <property type="project" value="UniProtKB-KW"/>
</dbReference>
<sequence>MPPRLTALRHTLLRTLTRLTREQGAPPSAAELASACGLTPATISFHLKALRGLGFIEKQGTYGRLYLTEKARLLVGEGIPIYGQIAAGPPVLADQAPDHRTPSLDVLLGVRDGDFLLEVRGDSMTGIGVMDGDYVLVRPAVEVLDGEVAVVLIPGENAATLKRLYRFGDEVVLMSENPEHPRMAFPAGDVQVQGRMVARLGMGVPRTTQGRG</sequence>
<dbReference type="RefSeq" id="WP_152872577.1">
    <property type="nucleotide sequence ID" value="NZ_WBSL01000020.1"/>
</dbReference>
<dbReference type="Gene3D" id="2.10.109.10">
    <property type="entry name" value="Umud Fragment, subunit A"/>
    <property type="match status" value="1"/>
</dbReference>
<evidence type="ECO:0000313" key="15">
    <source>
        <dbReference type="EMBL" id="MPY68280.1"/>
    </source>
</evidence>
<dbReference type="CDD" id="cd00090">
    <property type="entry name" value="HTH_ARSR"/>
    <property type="match status" value="1"/>
</dbReference>
<keyword evidence="8" id="KW-0238">DNA-binding</keyword>
<accession>A0A7X1NYR5</accession>
<dbReference type="Gene3D" id="1.10.10.10">
    <property type="entry name" value="Winged helix-like DNA-binding domain superfamily/Winged helix DNA-binding domain"/>
    <property type="match status" value="1"/>
</dbReference>
<dbReference type="GO" id="GO:0009432">
    <property type="term" value="P:SOS response"/>
    <property type="evidence" value="ECO:0007669"/>
    <property type="project" value="UniProtKB-KW"/>
</dbReference>
<feature type="domain" description="LexA repressor DNA-binding" evidence="14">
    <location>
        <begin position="5"/>
        <end position="60"/>
    </location>
</feature>
<gene>
    <name evidence="15" type="primary">lexA</name>
    <name evidence="15" type="ORF">F8S09_16615</name>
</gene>
<dbReference type="Proteomes" id="UP000484842">
    <property type="component" value="Unassembled WGS sequence"/>
</dbReference>
<dbReference type="EMBL" id="WBSL01000020">
    <property type="protein sequence ID" value="MPY68280.1"/>
    <property type="molecule type" value="Genomic_DNA"/>
</dbReference>
<dbReference type="GO" id="GO:0006260">
    <property type="term" value="P:DNA replication"/>
    <property type="evidence" value="ECO:0007669"/>
    <property type="project" value="UniProtKB-KW"/>
</dbReference>
<evidence type="ECO:0000256" key="8">
    <source>
        <dbReference type="ARBA" id="ARBA00023125"/>
    </source>
</evidence>
<reference evidence="15 16" key="1">
    <citation type="submission" date="2019-10" db="EMBL/GenBank/DDBJ databases">
        <title>Deinococcus sp. isolated from soil.</title>
        <authorList>
            <person name="Li Y."/>
            <person name="Wang J."/>
        </authorList>
    </citation>
    <scope>NUCLEOTIDE SEQUENCE [LARGE SCALE GENOMIC DNA]</scope>
    <source>
        <strain evidence="15 16">SDU3-2</strain>
    </source>
</reference>
<dbReference type="Pfam" id="PF00717">
    <property type="entry name" value="Peptidase_S24"/>
    <property type="match status" value="1"/>
</dbReference>
<dbReference type="InterPro" id="IPR011991">
    <property type="entry name" value="ArsR-like_HTH"/>
</dbReference>
<evidence type="ECO:0000256" key="3">
    <source>
        <dbReference type="ARBA" id="ARBA00022705"/>
    </source>
</evidence>
<dbReference type="GO" id="GO:0045892">
    <property type="term" value="P:negative regulation of DNA-templated transcription"/>
    <property type="evidence" value="ECO:0007669"/>
    <property type="project" value="InterPro"/>
</dbReference>
<protein>
    <submittedName>
        <fullName evidence="15">Repressor LexA</fullName>
        <ecNumber evidence="15">3.4.21.88</ecNumber>
    </submittedName>
</protein>
<keyword evidence="9" id="KW-0804">Transcription</keyword>
<comment type="caution">
    <text evidence="15">The sequence shown here is derived from an EMBL/GenBank/DDBJ whole genome shotgun (WGS) entry which is preliminary data.</text>
</comment>
<keyword evidence="3" id="KW-0235">DNA replication</keyword>
<dbReference type="GO" id="GO:0003677">
    <property type="term" value="F:DNA binding"/>
    <property type="evidence" value="ECO:0007669"/>
    <property type="project" value="UniProtKB-KW"/>
</dbReference>
<dbReference type="AlphaFoldDB" id="A0A7X1NYR5"/>
<keyword evidence="7" id="KW-0805">Transcription regulation</keyword>
<keyword evidence="16" id="KW-1185">Reference proteome</keyword>
<evidence type="ECO:0000256" key="11">
    <source>
        <dbReference type="ARBA" id="ARBA00023236"/>
    </source>
</evidence>
<evidence type="ECO:0000256" key="1">
    <source>
        <dbReference type="ARBA" id="ARBA00007484"/>
    </source>
</evidence>
<dbReference type="PANTHER" id="PTHR33516">
    <property type="entry name" value="LEXA REPRESSOR"/>
    <property type="match status" value="1"/>
</dbReference>
<keyword evidence="10" id="KW-0234">DNA repair</keyword>
<dbReference type="NCBIfam" id="TIGR00498">
    <property type="entry name" value="lexA"/>
    <property type="match status" value="1"/>
</dbReference>
<evidence type="ECO:0000259" key="13">
    <source>
        <dbReference type="Pfam" id="PF00717"/>
    </source>
</evidence>
<comment type="similarity">
    <text evidence="1 12">Belongs to the peptidase S24 family.</text>
</comment>
<keyword evidence="11" id="KW-0742">SOS response</keyword>
<dbReference type="InterPro" id="IPR006197">
    <property type="entry name" value="Peptidase_S24_LexA"/>
</dbReference>
<evidence type="ECO:0000259" key="14">
    <source>
        <dbReference type="Pfam" id="PF01726"/>
    </source>
</evidence>
<dbReference type="InterPro" id="IPR006199">
    <property type="entry name" value="LexA_DNA-bd_dom"/>
</dbReference>
<evidence type="ECO:0000256" key="6">
    <source>
        <dbReference type="ARBA" id="ARBA00022813"/>
    </source>
</evidence>
<dbReference type="SUPFAM" id="SSF46785">
    <property type="entry name" value="Winged helix' DNA-binding domain"/>
    <property type="match status" value="1"/>
</dbReference>
<dbReference type="InterPro" id="IPR036286">
    <property type="entry name" value="LexA/Signal_pep-like_sf"/>
</dbReference>
<evidence type="ECO:0000256" key="5">
    <source>
        <dbReference type="ARBA" id="ARBA00022801"/>
    </source>
</evidence>
<evidence type="ECO:0000256" key="7">
    <source>
        <dbReference type="ARBA" id="ARBA00023015"/>
    </source>
</evidence>
<evidence type="ECO:0000256" key="10">
    <source>
        <dbReference type="ARBA" id="ARBA00023204"/>
    </source>
</evidence>
<dbReference type="EC" id="3.4.21.88" evidence="15"/>
<keyword evidence="4" id="KW-0227">DNA damage</keyword>
<name>A0A7X1NYR5_9DEIO</name>
<dbReference type="PRINTS" id="PR00726">
    <property type="entry name" value="LEXASERPTASE"/>
</dbReference>
<evidence type="ECO:0000256" key="12">
    <source>
        <dbReference type="RuleBase" id="RU003991"/>
    </source>
</evidence>
<dbReference type="GO" id="GO:0004252">
    <property type="term" value="F:serine-type endopeptidase activity"/>
    <property type="evidence" value="ECO:0007669"/>
    <property type="project" value="UniProtKB-EC"/>
</dbReference>
<evidence type="ECO:0000256" key="4">
    <source>
        <dbReference type="ARBA" id="ARBA00022763"/>
    </source>
</evidence>
<evidence type="ECO:0000313" key="16">
    <source>
        <dbReference type="Proteomes" id="UP000484842"/>
    </source>
</evidence>
<dbReference type="PANTHER" id="PTHR33516:SF2">
    <property type="entry name" value="LEXA REPRESSOR-RELATED"/>
    <property type="match status" value="1"/>
</dbReference>
<dbReference type="InterPro" id="IPR036388">
    <property type="entry name" value="WH-like_DNA-bd_sf"/>
</dbReference>
<keyword evidence="6 12" id="KW-0068">Autocatalytic cleavage</keyword>
<dbReference type="SUPFAM" id="SSF51306">
    <property type="entry name" value="LexA/Signal peptidase"/>
    <property type="match status" value="1"/>
</dbReference>
<keyword evidence="5 12" id="KW-0378">Hydrolase</keyword>
<dbReference type="CDD" id="cd06529">
    <property type="entry name" value="S24_LexA-like"/>
    <property type="match status" value="1"/>
</dbReference>
<organism evidence="15 16">
    <name type="scientific">Deinococcus terrestris</name>
    <dbReference type="NCBI Taxonomy" id="2651870"/>
    <lineage>
        <taxon>Bacteria</taxon>
        <taxon>Thermotogati</taxon>
        <taxon>Deinococcota</taxon>
        <taxon>Deinococci</taxon>
        <taxon>Deinococcales</taxon>
        <taxon>Deinococcaceae</taxon>
        <taxon>Deinococcus</taxon>
    </lineage>
</organism>
<dbReference type="InterPro" id="IPR050077">
    <property type="entry name" value="LexA_repressor"/>
</dbReference>
<evidence type="ECO:0000256" key="2">
    <source>
        <dbReference type="ARBA" id="ARBA00022491"/>
    </source>
</evidence>
<dbReference type="GO" id="GO:0006508">
    <property type="term" value="P:proteolysis"/>
    <property type="evidence" value="ECO:0007669"/>
    <property type="project" value="InterPro"/>
</dbReference>
<dbReference type="Pfam" id="PF01726">
    <property type="entry name" value="LexA_DNA_bind"/>
    <property type="match status" value="1"/>
</dbReference>
<dbReference type="InterPro" id="IPR039418">
    <property type="entry name" value="LexA-like"/>
</dbReference>
<evidence type="ECO:0000256" key="9">
    <source>
        <dbReference type="ARBA" id="ARBA00023163"/>
    </source>
</evidence>
<feature type="domain" description="Peptidase S24/S26A/S26B/S26C" evidence="13">
    <location>
        <begin position="80"/>
        <end position="197"/>
    </location>
</feature>
<dbReference type="InterPro" id="IPR036390">
    <property type="entry name" value="WH_DNA-bd_sf"/>
</dbReference>
<keyword evidence="2" id="KW-0678">Repressor</keyword>